<dbReference type="InterPro" id="IPR008884">
    <property type="entry name" value="TylF_MeTrfase"/>
</dbReference>
<evidence type="ECO:0008006" key="4">
    <source>
        <dbReference type="Google" id="ProtNLM"/>
    </source>
</evidence>
<feature type="compositionally biased region" description="Polar residues" evidence="1">
    <location>
        <begin position="1"/>
        <end position="15"/>
    </location>
</feature>
<evidence type="ECO:0000256" key="1">
    <source>
        <dbReference type="SAM" id="MobiDB-lite"/>
    </source>
</evidence>
<dbReference type="Pfam" id="PF05711">
    <property type="entry name" value="TylF"/>
    <property type="match status" value="1"/>
</dbReference>
<protein>
    <recommendedName>
        <fullName evidence="4">dTDP-6-deoxy-L-hexose 3-O-methyltransferase</fullName>
    </recommendedName>
</protein>
<evidence type="ECO:0000313" key="3">
    <source>
        <dbReference type="Proteomes" id="UP000321523"/>
    </source>
</evidence>
<dbReference type="PANTHER" id="PTHR40036:SF1">
    <property type="entry name" value="MACROCIN O-METHYLTRANSFERASE"/>
    <property type="match status" value="1"/>
</dbReference>
<accession>A0A512DNM9</accession>
<dbReference type="OrthoDB" id="9811332at2"/>
<keyword evidence="3" id="KW-1185">Reference proteome</keyword>
<reference evidence="2 3" key="1">
    <citation type="submission" date="2019-07" db="EMBL/GenBank/DDBJ databases">
        <title>Whole genome shotgun sequence of Skermanella aerolata NBRC 106429.</title>
        <authorList>
            <person name="Hosoyama A."/>
            <person name="Uohara A."/>
            <person name="Ohji S."/>
            <person name="Ichikawa N."/>
        </authorList>
    </citation>
    <scope>NUCLEOTIDE SEQUENCE [LARGE SCALE GENOMIC DNA]</scope>
    <source>
        <strain evidence="2 3">NBRC 106429</strain>
    </source>
</reference>
<gene>
    <name evidence="2" type="ORF">SAE02_22140</name>
</gene>
<dbReference type="AlphaFoldDB" id="A0A512DNM9"/>
<dbReference type="SUPFAM" id="SSF53335">
    <property type="entry name" value="S-adenosyl-L-methionine-dependent methyltransferases"/>
    <property type="match status" value="1"/>
</dbReference>
<dbReference type="Gene3D" id="3.40.50.150">
    <property type="entry name" value="Vaccinia Virus protein VP39"/>
    <property type="match status" value="1"/>
</dbReference>
<dbReference type="Proteomes" id="UP000321523">
    <property type="component" value="Unassembled WGS sequence"/>
</dbReference>
<proteinExistence type="predicted"/>
<dbReference type="RefSeq" id="WP_044428834.1">
    <property type="nucleotide sequence ID" value="NZ_BJYZ01000009.1"/>
</dbReference>
<evidence type="ECO:0000313" key="2">
    <source>
        <dbReference type="EMBL" id="GEO38066.1"/>
    </source>
</evidence>
<dbReference type="PANTHER" id="PTHR40036">
    <property type="entry name" value="MACROCIN O-METHYLTRANSFERASE"/>
    <property type="match status" value="1"/>
</dbReference>
<organism evidence="2 3">
    <name type="scientific">Skermanella aerolata</name>
    <dbReference type="NCBI Taxonomy" id="393310"/>
    <lineage>
        <taxon>Bacteria</taxon>
        <taxon>Pseudomonadati</taxon>
        <taxon>Pseudomonadota</taxon>
        <taxon>Alphaproteobacteria</taxon>
        <taxon>Rhodospirillales</taxon>
        <taxon>Azospirillaceae</taxon>
        <taxon>Skermanella</taxon>
    </lineage>
</organism>
<comment type="caution">
    <text evidence="2">The sequence shown here is derived from an EMBL/GenBank/DDBJ whole genome shotgun (WGS) entry which is preliminary data.</text>
</comment>
<dbReference type="EMBL" id="BJYZ01000009">
    <property type="protein sequence ID" value="GEO38066.1"/>
    <property type="molecule type" value="Genomic_DNA"/>
</dbReference>
<dbReference type="InterPro" id="IPR029063">
    <property type="entry name" value="SAM-dependent_MTases_sf"/>
</dbReference>
<feature type="region of interest" description="Disordered" evidence="1">
    <location>
        <begin position="1"/>
        <end position="24"/>
    </location>
</feature>
<name>A0A512DNM9_9PROT</name>
<sequence length="264" mass="30311">MSQDKPTTDVPQGETQGHRTRQDADYWERVTGTVEDHGHSLKHVLSLWPSYVRRQHLTRFLAHYELFKMALDLPGCFVEIGVYRGSSFLTWHKLMETFCATDRRRKVFGFDHFQGLTDFNAKDGAMDPRDGKMPGGFETSDVRGEILELIDVHNQDNLIPGVARSHLVEGDVKESLPRFLEENPGLRISLLHLDADLYEPTRAALEHLFPLVVNGGVVVFDEYGLIPWQGESAAADEYFDRIGYKPKWRRFAWSTQPQGYFIKD</sequence>